<evidence type="ECO:0000313" key="1">
    <source>
        <dbReference type="EMBL" id="USW55820.1"/>
    </source>
</evidence>
<dbReference type="OrthoDB" id="3625985at2759"/>
<evidence type="ECO:0000313" key="2">
    <source>
        <dbReference type="Proteomes" id="UP001056384"/>
    </source>
</evidence>
<keyword evidence="2" id="KW-1185">Reference proteome</keyword>
<name>A0A9Q9AVD0_9PEZI</name>
<protein>
    <submittedName>
        <fullName evidence="1">Uncharacterized protein</fullName>
    </submittedName>
</protein>
<accession>A0A9Q9AVD0</accession>
<dbReference type="EMBL" id="CP099425">
    <property type="protein sequence ID" value="USW55820.1"/>
    <property type="molecule type" value="Genomic_DNA"/>
</dbReference>
<dbReference type="Proteomes" id="UP001056384">
    <property type="component" value="Chromosome 8"/>
</dbReference>
<proteinExistence type="predicted"/>
<organism evidence="1 2">
    <name type="scientific">Septoria linicola</name>
    <dbReference type="NCBI Taxonomy" id="215465"/>
    <lineage>
        <taxon>Eukaryota</taxon>
        <taxon>Fungi</taxon>
        <taxon>Dikarya</taxon>
        <taxon>Ascomycota</taxon>
        <taxon>Pezizomycotina</taxon>
        <taxon>Dothideomycetes</taxon>
        <taxon>Dothideomycetidae</taxon>
        <taxon>Mycosphaerellales</taxon>
        <taxon>Mycosphaerellaceae</taxon>
        <taxon>Septoria</taxon>
    </lineage>
</organism>
<dbReference type="AlphaFoldDB" id="A0A9Q9AVD0"/>
<sequence length="183" mass="21131">MTLENKADGAISEEVQAVLSMIEKHHDQKIGYVVYRCTYKDDAQWEFFLKCLDAYVDPSLAIRIGGNYFNDWVDFVSGIKSVTRYTSCIYADEEVVQAVLNGHDPYSTDSYEFRTPSAYVKLLTDDFEDDSEDEGYDPIDGCRLMDVGWRRMAAITLLPRAYNMLKRGGWAIYYERPPKIQRV</sequence>
<gene>
    <name evidence="1" type="ORF">Slin15195_G091390</name>
</gene>
<reference evidence="1" key="1">
    <citation type="submission" date="2022-06" db="EMBL/GenBank/DDBJ databases">
        <title>Complete genome sequences of two strains of the flax pathogen Septoria linicola.</title>
        <authorList>
            <person name="Lapalu N."/>
            <person name="Simon A."/>
            <person name="Demenou B."/>
            <person name="Paumier D."/>
            <person name="Guillot M.-P."/>
            <person name="Gout L."/>
            <person name="Valade R."/>
        </authorList>
    </citation>
    <scope>NUCLEOTIDE SEQUENCE</scope>
    <source>
        <strain evidence="1">SE15195</strain>
    </source>
</reference>